<sequence>MALAALSALAAPVVAAAQAETSSGTLSKTQARSLPPVELTHRVMDLVADLLVPSDPRPTPGGRTPTRPLRDLAFQSTPRATWAPGVCARDGVVVTFEPADGAQAPDQGADTPMRAASLKASTRYHLEAPPAREDDYYDGPPPPDAQAACGQLADQDVTFFSAPTAEAALSGAWWLTRAAEGAAGPDPAYDIDCRVATATPESCPAILRRLSLADLRSVWPCSDDHRGAQTLRCWTLKVWPADKTYELRVFAGRGPHAAIARIEVDEQVLTGETLDD</sequence>
<organism evidence="2 3">
    <name type="scientific">Caulobacter rhizosphaerae</name>
    <dbReference type="NCBI Taxonomy" id="2010972"/>
    <lineage>
        <taxon>Bacteria</taxon>
        <taxon>Pseudomonadati</taxon>
        <taxon>Pseudomonadota</taxon>
        <taxon>Alphaproteobacteria</taxon>
        <taxon>Caulobacterales</taxon>
        <taxon>Caulobacteraceae</taxon>
        <taxon>Caulobacter</taxon>
    </lineage>
</organism>
<keyword evidence="1" id="KW-0732">Signal</keyword>
<gene>
    <name evidence="2" type="ORF">J2800_000501</name>
</gene>
<proteinExistence type="predicted"/>
<dbReference type="EMBL" id="JAVDRL010000002">
    <property type="protein sequence ID" value="MDR6529777.1"/>
    <property type="molecule type" value="Genomic_DNA"/>
</dbReference>
<protein>
    <submittedName>
        <fullName evidence="2">Uncharacterized protein</fullName>
    </submittedName>
</protein>
<accession>A0ABU1MUR5</accession>
<reference evidence="2 3" key="1">
    <citation type="submission" date="2023-07" db="EMBL/GenBank/DDBJ databases">
        <title>Sorghum-associated microbial communities from plants grown in Nebraska, USA.</title>
        <authorList>
            <person name="Schachtman D."/>
        </authorList>
    </citation>
    <scope>NUCLEOTIDE SEQUENCE [LARGE SCALE GENOMIC DNA]</scope>
    <source>
        <strain evidence="2 3">DS2154</strain>
    </source>
</reference>
<evidence type="ECO:0000313" key="2">
    <source>
        <dbReference type="EMBL" id="MDR6529777.1"/>
    </source>
</evidence>
<evidence type="ECO:0000256" key="1">
    <source>
        <dbReference type="SAM" id="SignalP"/>
    </source>
</evidence>
<dbReference type="RefSeq" id="WP_310028973.1">
    <property type="nucleotide sequence ID" value="NZ_JAVDRL010000002.1"/>
</dbReference>
<dbReference type="Proteomes" id="UP001262754">
    <property type="component" value="Unassembled WGS sequence"/>
</dbReference>
<comment type="caution">
    <text evidence="2">The sequence shown here is derived from an EMBL/GenBank/DDBJ whole genome shotgun (WGS) entry which is preliminary data.</text>
</comment>
<name>A0ABU1MUR5_9CAUL</name>
<feature type="chain" id="PRO_5047454338" evidence="1">
    <location>
        <begin position="20"/>
        <end position="276"/>
    </location>
</feature>
<keyword evidence="3" id="KW-1185">Reference proteome</keyword>
<feature type="signal peptide" evidence="1">
    <location>
        <begin position="1"/>
        <end position="19"/>
    </location>
</feature>
<evidence type="ECO:0000313" key="3">
    <source>
        <dbReference type="Proteomes" id="UP001262754"/>
    </source>
</evidence>